<proteinExistence type="predicted"/>
<name>A0A6S7H0I7_PARCT</name>
<sequence>MSFVGQALNCTCLVLVAISVGIFWANKQLQSEITQLNSQAETLKIQLENIHQTCEDKVVGAFPRIPATHIVTHNDTQVQGLDMARNVTFISLYVADNKDSWSCIKNQVKSIKTAFPNAKILKTVVTTNTENIKLVSGVTTVGNFRNRAEALNKAIKQINTPYFFVMHPNFIIEPKGSDTGIEWLHHALVVTPGVDIIGGSVLHSNNELVVPCYSLNLCNWTITQKYEYKRSFGEIMICDEVSHSFMARKEIIAKFNDELFDKDLEAGDYMFVDFFLRAKKRELTTANRPEVLFVQQNLCVLQEISNAANMENVLPFARKHQVMQFKNPENKIYSICDGSRSTNICTTENMLKDFKFPNWYNDGMFAYPFVIKQAIHTLEIVSEQMRKASIVFALRGETLFGAVMTKSILPWGQLNSIQLSVFGTKTEITKFASTNGYKHNVNGDTITLAVQAPNFSSSMEVEITIKSPDNVKFVNIRVNGKLYPTPSDPIAALKKEYGENYLHGKDGKTDNMFSCKVENHHACMPAMPSRGASTYQENYCEI</sequence>
<gene>
    <name evidence="1" type="ORF">PACLA_8A083792</name>
</gene>
<organism evidence="1 2">
    <name type="scientific">Paramuricea clavata</name>
    <name type="common">Red gorgonian</name>
    <name type="synonym">Violescent sea-whip</name>
    <dbReference type="NCBI Taxonomy" id="317549"/>
    <lineage>
        <taxon>Eukaryota</taxon>
        <taxon>Metazoa</taxon>
        <taxon>Cnidaria</taxon>
        <taxon>Anthozoa</taxon>
        <taxon>Octocorallia</taxon>
        <taxon>Malacalcyonacea</taxon>
        <taxon>Plexauridae</taxon>
        <taxon>Paramuricea</taxon>
    </lineage>
</organism>
<dbReference type="Gene3D" id="3.90.550.10">
    <property type="entry name" value="Spore Coat Polysaccharide Biosynthesis Protein SpsA, Chain A"/>
    <property type="match status" value="1"/>
</dbReference>
<dbReference type="PANTHER" id="PTHR13627">
    <property type="entry name" value="FUKUTIN RELATED PROTEIN"/>
    <property type="match status" value="1"/>
</dbReference>
<dbReference type="PANTHER" id="PTHR13627:SF34">
    <property type="entry name" value="RIBITOL-5-PHOSPHATE TRANSFERASE"/>
    <property type="match status" value="1"/>
</dbReference>
<keyword evidence="2" id="KW-1185">Reference proteome</keyword>
<evidence type="ECO:0000313" key="1">
    <source>
        <dbReference type="EMBL" id="CAB3996016.1"/>
    </source>
</evidence>
<dbReference type="EMBL" id="CACRXK020002780">
    <property type="protein sequence ID" value="CAB3996016.1"/>
    <property type="molecule type" value="Genomic_DNA"/>
</dbReference>
<dbReference type="InterPro" id="IPR029044">
    <property type="entry name" value="Nucleotide-diphossugar_trans"/>
</dbReference>
<dbReference type="InterPro" id="IPR052613">
    <property type="entry name" value="LicD_transferase"/>
</dbReference>
<dbReference type="OrthoDB" id="5974796at2759"/>
<protein>
    <submittedName>
        <fullName evidence="1">Uncharacterized protein</fullName>
    </submittedName>
</protein>
<evidence type="ECO:0000313" key="2">
    <source>
        <dbReference type="Proteomes" id="UP001152795"/>
    </source>
</evidence>
<accession>A0A6S7H0I7</accession>
<reference evidence="1" key="1">
    <citation type="submission" date="2020-04" db="EMBL/GenBank/DDBJ databases">
        <authorList>
            <person name="Alioto T."/>
            <person name="Alioto T."/>
            <person name="Gomez Garrido J."/>
        </authorList>
    </citation>
    <scope>NUCLEOTIDE SEQUENCE</scope>
    <source>
        <strain evidence="1">A484AB</strain>
    </source>
</reference>
<comment type="caution">
    <text evidence="1">The sequence shown here is derived from an EMBL/GenBank/DDBJ whole genome shotgun (WGS) entry which is preliminary data.</text>
</comment>
<dbReference type="SUPFAM" id="SSF53448">
    <property type="entry name" value="Nucleotide-diphospho-sugar transferases"/>
    <property type="match status" value="1"/>
</dbReference>
<dbReference type="AlphaFoldDB" id="A0A6S7H0I7"/>
<dbReference type="Proteomes" id="UP001152795">
    <property type="component" value="Unassembled WGS sequence"/>
</dbReference>